<keyword evidence="1" id="KW-0472">Membrane</keyword>
<dbReference type="Pfam" id="PF19059">
    <property type="entry name" value="DUF5755"/>
    <property type="match status" value="1"/>
</dbReference>
<keyword evidence="1" id="KW-0812">Transmembrane</keyword>
<name>A0A6C0JGD1_9ZZZZ</name>
<keyword evidence="1" id="KW-1133">Transmembrane helix</keyword>
<sequence length="209" mass="23577">MGKKCIPGLFCIENMTLFLLIVILVLLSYLWYTQLVKPYQERENANKPNIVVLNTPPLNTNHVMMGGISTRQDPFNDPYAPPMKTDGLFYPPDSGDIRGIPVNIRSRGPSINTGYQQIGILTRSQGNSDMILPLMGRRIMTGRDKWQYYTISNSGNINTKLPISVNGKSCTSEYGCDDINNGDVVYVEGYKDIFIATVYENNLFQYIPF</sequence>
<accession>A0A6C0JGD1</accession>
<evidence type="ECO:0000256" key="1">
    <source>
        <dbReference type="SAM" id="Phobius"/>
    </source>
</evidence>
<dbReference type="AlphaFoldDB" id="A0A6C0JGD1"/>
<reference evidence="2" key="1">
    <citation type="journal article" date="2020" name="Nature">
        <title>Giant virus diversity and host interactions through global metagenomics.</title>
        <authorList>
            <person name="Schulz F."/>
            <person name="Roux S."/>
            <person name="Paez-Espino D."/>
            <person name="Jungbluth S."/>
            <person name="Walsh D.A."/>
            <person name="Denef V.J."/>
            <person name="McMahon K.D."/>
            <person name="Konstantinidis K.T."/>
            <person name="Eloe-Fadrosh E.A."/>
            <person name="Kyrpides N.C."/>
            <person name="Woyke T."/>
        </authorList>
    </citation>
    <scope>NUCLEOTIDE SEQUENCE</scope>
    <source>
        <strain evidence="2">GVMAG-M-3300027708-5</strain>
    </source>
</reference>
<organism evidence="2">
    <name type="scientific">viral metagenome</name>
    <dbReference type="NCBI Taxonomy" id="1070528"/>
    <lineage>
        <taxon>unclassified sequences</taxon>
        <taxon>metagenomes</taxon>
        <taxon>organismal metagenomes</taxon>
    </lineage>
</organism>
<proteinExistence type="predicted"/>
<dbReference type="InterPro" id="IPR043929">
    <property type="entry name" value="DUF5755"/>
</dbReference>
<evidence type="ECO:0000313" key="2">
    <source>
        <dbReference type="EMBL" id="QHU04855.1"/>
    </source>
</evidence>
<dbReference type="EMBL" id="MN740405">
    <property type="protein sequence ID" value="QHU04855.1"/>
    <property type="molecule type" value="Genomic_DNA"/>
</dbReference>
<feature type="transmembrane region" description="Helical" evidence="1">
    <location>
        <begin position="12"/>
        <end position="32"/>
    </location>
</feature>
<protein>
    <submittedName>
        <fullName evidence="2">Uncharacterized protein</fullName>
    </submittedName>
</protein>